<name>A0A9D1JFB6_9FIRM</name>
<dbReference type="PANTHER" id="PTHR40061">
    <property type="entry name" value="SPORULATION PROTEIN YLMC-RELATED"/>
    <property type="match status" value="1"/>
</dbReference>
<evidence type="ECO:0000313" key="2">
    <source>
        <dbReference type="EMBL" id="HIR92291.1"/>
    </source>
</evidence>
<dbReference type="AlphaFoldDB" id="A0A9D1JFB6"/>
<evidence type="ECO:0000313" key="3">
    <source>
        <dbReference type="Proteomes" id="UP000886841"/>
    </source>
</evidence>
<dbReference type="EMBL" id="DVHU01000021">
    <property type="protein sequence ID" value="HIR92291.1"/>
    <property type="molecule type" value="Genomic_DNA"/>
</dbReference>
<evidence type="ECO:0000259" key="1">
    <source>
        <dbReference type="Pfam" id="PF05239"/>
    </source>
</evidence>
<dbReference type="NCBIfam" id="TIGR02888">
    <property type="entry name" value="spore_YlmC_YmxH"/>
    <property type="match status" value="1"/>
</dbReference>
<feature type="domain" description="PRC-barrel" evidence="1">
    <location>
        <begin position="2"/>
        <end position="78"/>
    </location>
</feature>
<gene>
    <name evidence="2" type="ORF">IAB98_02565</name>
</gene>
<sequence length="85" mass="9594">MRVCDLKQKDVINSCSCKNLGCPVDVEFDCKTGCIQAIIVPGPGKMLCLFGRESEYVIPWECVRQIGEDIILVEIREERCLRQCG</sequence>
<dbReference type="Pfam" id="PF05239">
    <property type="entry name" value="PRC"/>
    <property type="match status" value="1"/>
</dbReference>
<reference evidence="2" key="1">
    <citation type="submission" date="2020-10" db="EMBL/GenBank/DDBJ databases">
        <authorList>
            <person name="Gilroy R."/>
        </authorList>
    </citation>
    <scope>NUCLEOTIDE SEQUENCE</scope>
    <source>
        <strain evidence="2">ChiSxjej1B13-7041</strain>
    </source>
</reference>
<comment type="caution">
    <text evidence="2">The sequence shown here is derived from an EMBL/GenBank/DDBJ whole genome shotgun (WGS) entry which is preliminary data.</text>
</comment>
<dbReference type="Proteomes" id="UP000886841">
    <property type="component" value="Unassembled WGS sequence"/>
</dbReference>
<reference evidence="2" key="2">
    <citation type="journal article" date="2021" name="PeerJ">
        <title>Extensive microbial diversity within the chicken gut microbiome revealed by metagenomics and culture.</title>
        <authorList>
            <person name="Gilroy R."/>
            <person name="Ravi A."/>
            <person name="Getino M."/>
            <person name="Pursley I."/>
            <person name="Horton D.L."/>
            <person name="Alikhan N.F."/>
            <person name="Baker D."/>
            <person name="Gharbi K."/>
            <person name="Hall N."/>
            <person name="Watson M."/>
            <person name="Adriaenssens E.M."/>
            <person name="Foster-Nyarko E."/>
            <person name="Jarju S."/>
            <person name="Secka A."/>
            <person name="Antonio M."/>
            <person name="Oren A."/>
            <person name="Chaudhuri R.R."/>
            <person name="La Ragione R."/>
            <person name="Hildebrand F."/>
            <person name="Pallen M.J."/>
        </authorList>
    </citation>
    <scope>NUCLEOTIDE SEQUENCE</scope>
    <source>
        <strain evidence="2">ChiSxjej1B13-7041</strain>
    </source>
</reference>
<dbReference type="Gene3D" id="2.30.30.240">
    <property type="entry name" value="PRC-barrel domain"/>
    <property type="match status" value="1"/>
</dbReference>
<proteinExistence type="predicted"/>
<dbReference type="SUPFAM" id="SSF50346">
    <property type="entry name" value="PRC-barrel domain"/>
    <property type="match status" value="1"/>
</dbReference>
<dbReference type="InterPro" id="IPR011033">
    <property type="entry name" value="PRC_barrel-like_sf"/>
</dbReference>
<protein>
    <submittedName>
        <fullName evidence="2">YlmC/YmxH family sporulation protein</fullName>
    </submittedName>
</protein>
<dbReference type="InterPro" id="IPR014238">
    <property type="entry name" value="Spore_YlmC/YmxH"/>
</dbReference>
<dbReference type="InterPro" id="IPR027275">
    <property type="entry name" value="PRC-brl_dom"/>
</dbReference>
<organism evidence="2 3">
    <name type="scientific">Candidatus Egerieimonas intestinavium</name>
    <dbReference type="NCBI Taxonomy" id="2840777"/>
    <lineage>
        <taxon>Bacteria</taxon>
        <taxon>Bacillati</taxon>
        <taxon>Bacillota</taxon>
        <taxon>Clostridia</taxon>
        <taxon>Lachnospirales</taxon>
        <taxon>Lachnospiraceae</taxon>
        <taxon>Lachnospiraceae incertae sedis</taxon>
        <taxon>Candidatus Egerieimonas</taxon>
    </lineage>
</organism>
<accession>A0A9D1JFB6</accession>
<dbReference type="PANTHER" id="PTHR40061:SF1">
    <property type="entry name" value="SPORULATION PROTEIN YLMC-RELATED"/>
    <property type="match status" value="1"/>
</dbReference>